<feature type="non-terminal residue" evidence="1">
    <location>
        <position position="32"/>
    </location>
</feature>
<dbReference type="AlphaFoldDB" id="X1DPU7"/>
<accession>X1DPU7</accession>
<evidence type="ECO:0000313" key="1">
    <source>
        <dbReference type="EMBL" id="GAH22956.1"/>
    </source>
</evidence>
<comment type="caution">
    <text evidence="1">The sequence shown here is derived from an EMBL/GenBank/DDBJ whole genome shotgun (WGS) entry which is preliminary data.</text>
</comment>
<sequence length="32" mass="3616">MNIIKNPNVSLLGDNFIILHRKTLNSFIGDMS</sequence>
<protein>
    <submittedName>
        <fullName evidence="1">Uncharacterized protein</fullName>
    </submittedName>
</protein>
<gene>
    <name evidence="1" type="ORF">S01H4_67426</name>
</gene>
<proteinExistence type="predicted"/>
<name>X1DPU7_9ZZZZ</name>
<reference evidence="1" key="1">
    <citation type="journal article" date="2014" name="Front. Microbiol.">
        <title>High frequency of phylogenetically diverse reductive dehalogenase-homologous genes in deep subseafloor sedimentary metagenomes.</title>
        <authorList>
            <person name="Kawai M."/>
            <person name="Futagami T."/>
            <person name="Toyoda A."/>
            <person name="Takaki Y."/>
            <person name="Nishi S."/>
            <person name="Hori S."/>
            <person name="Arai W."/>
            <person name="Tsubouchi T."/>
            <person name="Morono Y."/>
            <person name="Uchiyama I."/>
            <person name="Ito T."/>
            <person name="Fujiyama A."/>
            <person name="Inagaki F."/>
            <person name="Takami H."/>
        </authorList>
    </citation>
    <scope>NUCLEOTIDE SEQUENCE</scope>
    <source>
        <strain evidence="1">Expedition CK06-06</strain>
    </source>
</reference>
<organism evidence="1">
    <name type="scientific">marine sediment metagenome</name>
    <dbReference type="NCBI Taxonomy" id="412755"/>
    <lineage>
        <taxon>unclassified sequences</taxon>
        <taxon>metagenomes</taxon>
        <taxon>ecological metagenomes</taxon>
    </lineage>
</organism>
<dbReference type="EMBL" id="BART01042414">
    <property type="protein sequence ID" value="GAH22956.1"/>
    <property type="molecule type" value="Genomic_DNA"/>
</dbReference>